<dbReference type="Gene3D" id="3.90.1150.10">
    <property type="entry name" value="Aspartate Aminotransferase, domain 1"/>
    <property type="match status" value="1"/>
</dbReference>
<dbReference type="PIRSF" id="PIRSF038800">
    <property type="entry name" value="KYNU"/>
    <property type="match status" value="1"/>
</dbReference>
<dbReference type="InterPro" id="IPR010111">
    <property type="entry name" value="Kynureninase"/>
</dbReference>
<name>A0A848HC81_9BURK</name>
<comment type="function">
    <text evidence="4">Catalyzes the cleavage of L-kynurenine (L-Kyn) and L-3-hydroxykynurenine (L-3OHKyn) into anthranilic acid (AA) and 3-hydroxyanthranilic acid (3-OHAA), respectively.</text>
</comment>
<dbReference type="AlphaFoldDB" id="A0A848HC81"/>
<comment type="caution">
    <text evidence="5">The sequence shown here is derived from an EMBL/GenBank/DDBJ whole genome shotgun (WGS) entry which is preliminary data.</text>
</comment>
<comment type="pathway">
    <text evidence="4">Cofactor biosynthesis; NAD(+) biosynthesis; quinolinate from L-kynurenine: step 2/3.</text>
</comment>
<reference evidence="5 6" key="1">
    <citation type="submission" date="2020-04" db="EMBL/GenBank/DDBJ databases">
        <title>Ramlibacter sp. G-1-2-2 isolated from soil.</title>
        <authorList>
            <person name="Dahal R.H."/>
        </authorList>
    </citation>
    <scope>NUCLEOTIDE SEQUENCE [LARGE SCALE GENOMIC DNA]</scope>
    <source>
        <strain evidence="5 6">G-1-2-2</strain>
    </source>
</reference>
<comment type="similarity">
    <text evidence="4">Belongs to the kynureninase family.</text>
</comment>
<proteinExistence type="inferred from homology"/>
<dbReference type="GO" id="GO:0009435">
    <property type="term" value="P:NAD+ biosynthetic process"/>
    <property type="evidence" value="ECO:0007669"/>
    <property type="project" value="UniProtKB-UniPathway"/>
</dbReference>
<dbReference type="RefSeq" id="WP_169420407.1">
    <property type="nucleotide sequence ID" value="NZ_JABBFX010000002.1"/>
</dbReference>
<evidence type="ECO:0000256" key="4">
    <source>
        <dbReference type="PIRNR" id="PIRNR038800"/>
    </source>
</evidence>
<comment type="cofactor">
    <cofactor evidence="4">
        <name>pyridoxal 5'-phosphate</name>
        <dbReference type="ChEBI" id="CHEBI:597326"/>
    </cofactor>
</comment>
<dbReference type="InterPro" id="IPR015424">
    <property type="entry name" value="PyrdxlP-dep_Trfase"/>
</dbReference>
<keyword evidence="5" id="KW-0808">Transferase</keyword>
<dbReference type="GO" id="GO:0008483">
    <property type="term" value="F:transaminase activity"/>
    <property type="evidence" value="ECO:0007669"/>
    <property type="project" value="UniProtKB-KW"/>
</dbReference>
<evidence type="ECO:0000256" key="1">
    <source>
        <dbReference type="ARBA" id="ARBA00022642"/>
    </source>
</evidence>
<dbReference type="EMBL" id="JABBFX010000002">
    <property type="protein sequence ID" value="NML46123.1"/>
    <property type="molecule type" value="Genomic_DNA"/>
</dbReference>
<comment type="subunit">
    <text evidence="4">Homodimer.</text>
</comment>
<keyword evidence="6" id="KW-1185">Reference proteome</keyword>
<dbReference type="UniPathway" id="UPA00253">
    <property type="reaction ID" value="UER00329"/>
</dbReference>
<comment type="catalytic activity">
    <reaction evidence="4">
        <text>3-hydroxy-L-kynurenine + H2O = 3-hydroxyanthranilate + L-alanine + H(+)</text>
        <dbReference type="Rhea" id="RHEA:25143"/>
        <dbReference type="ChEBI" id="CHEBI:15377"/>
        <dbReference type="ChEBI" id="CHEBI:15378"/>
        <dbReference type="ChEBI" id="CHEBI:36559"/>
        <dbReference type="ChEBI" id="CHEBI:57972"/>
        <dbReference type="ChEBI" id="CHEBI:58125"/>
        <dbReference type="EC" id="3.7.1.3"/>
    </reaction>
</comment>
<dbReference type="GO" id="GO:0043420">
    <property type="term" value="P:anthranilate metabolic process"/>
    <property type="evidence" value="ECO:0007669"/>
    <property type="project" value="TreeGrafter"/>
</dbReference>
<dbReference type="Proteomes" id="UP000541185">
    <property type="component" value="Unassembled WGS sequence"/>
</dbReference>
<organism evidence="5 6">
    <name type="scientific">Ramlibacter agri</name>
    <dbReference type="NCBI Taxonomy" id="2728837"/>
    <lineage>
        <taxon>Bacteria</taxon>
        <taxon>Pseudomonadati</taxon>
        <taxon>Pseudomonadota</taxon>
        <taxon>Betaproteobacteria</taxon>
        <taxon>Burkholderiales</taxon>
        <taxon>Comamonadaceae</taxon>
        <taxon>Ramlibacter</taxon>
    </lineage>
</organism>
<dbReference type="PANTHER" id="PTHR14084">
    <property type="entry name" value="KYNURENINASE"/>
    <property type="match status" value="1"/>
</dbReference>
<dbReference type="InterPro" id="IPR015421">
    <property type="entry name" value="PyrdxlP-dep_Trfase_major"/>
</dbReference>
<dbReference type="PANTHER" id="PTHR14084:SF0">
    <property type="entry name" value="KYNURENINASE"/>
    <property type="match status" value="1"/>
</dbReference>
<dbReference type="GO" id="GO:0030429">
    <property type="term" value="F:kynureninase activity"/>
    <property type="evidence" value="ECO:0007669"/>
    <property type="project" value="UniProtKB-EC"/>
</dbReference>
<dbReference type="EC" id="3.7.1.3" evidence="4"/>
<keyword evidence="3 4" id="KW-0663">Pyridoxal phosphate</keyword>
<dbReference type="Gene3D" id="3.40.640.10">
    <property type="entry name" value="Type I PLP-dependent aspartate aminotransferase-like (Major domain)"/>
    <property type="match status" value="1"/>
</dbReference>
<dbReference type="Pfam" id="PF22580">
    <property type="entry name" value="KYNU_C"/>
    <property type="match status" value="1"/>
</dbReference>
<dbReference type="GO" id="GO:0030170">
    <property type="term" value="F:pyridoxal phosphate binding"/>
    <property type="evidence" value="ECO:0007669"/>
    <property type="project" value="InterPro"/>
</dbReference>
<evidence type="ECO:0000313" key="6">
    <source>
        <dbReference type="Proteomes" id="UP000541185"/>
    </source>
</evidence>
<evidence type="ECO:0000256" key="2">
    <source>
        <dbReference type="ARBA" id="ARBA00022801"/>
    </source>
</evidence>
<dbReference type="GO" id="GO:0097053">
    <property type="term" value="P:L-kynurenine catabolic process"/>
    <property type="evidence" value="ECO:0007669"/>
    <property type="project" value="UniProtKB-UniPathway"/>
</dbReference>
<keyword evidence="1 4" id="KW-0662">Pyridine nucleotide biosynthesis</keyword>
<comment type="catalytic activity">
    <reaction evidence="4">
        <text>L-kynurenine + H2O = anthranilate + L-alanine + H(+)</text>
        <dbReference type="Rhea" id="RHEA:16813"/>
        <dbReference type="ChEBI" id="CHEBI:15377"/>
        <dbReference type="ChEBI" id="CHEBI:15378"/>
        <dbReference type="ChEBI" id="CHEBI:16567"/>
        <dbReference type="ChEBI" id="CHEBI:57959"/>
        <dbReference type="ChEBI" id="CHEBI:57972"/>
        <dbReference type="EC" id="3.7.1.3"/>
    </reaction>
</comment>
<dbReference type="InterPro" id="IPR015422">
    <property type="entry name" value="PyrdxlP-dep_Trfase_small"/>
</dbReference>
<keyword evidence="2 4" id="KW-0378">Hydrolase</keyword>
<dbReference type="UniPathway" id="UPA00334">
    <property type="reaction ID" value="UER00455"/>
</dbReference>
<dbReference type="GO" id="GO:0019441">
    <property type="term" value="P:L-tryptophan catabolic process to kynurenine"/>
    <property type="evidence" value="ECO:0007669"/>
    <property type="project" value="TreeGrafter"/>
</dbReference>
<gene>
    <name evidence="5" type="ORF">HHL11_20415</name>
</gene>
<comment type="pathway">
    <text evidence="4">Amino-acid degradation; L-kynurenine degradation; L-alanine and anthranilate from L-kynurenine: step 1/1.</text>
</comment>
<keyword evidence="5" id="KW-0032">Aminotransferase</keyword>
<protein>
    <recommendedName>
        <fullName evidence="4">Kynureninase</fullName>
        <ecNumber evidence="4">3.7.1.3</ecNumber>
    </recommendedName>
</protein>
<dbReference type="SUPFAM" id="SSF53383">
    <property type="entry name" value="PLP-dependent transferases"/>
    <property type="match status" value="1"/>
</dbReference>
<evidence type="ECO:0000313" key="5">
    <source>
        <dbReference type="EMBL" id="NML46123.1"/>
    </source>
</evidence>
<dbReference type="GO" id="GO:0005737">
    <property type="term" value="C:cytoplasm"/>
    <property type="evidence" value="ECO:0007669"/>
    <property type="project" value="InterPro"/>
</dbReference>
<accession>A0A848HC81</accession>
<evidence type="ECO:0000256" key="3">
    <source>
        <dbReference type="ARBA" id="ARBA00022898"/>
    </source>
</evidence>
<sequence>MPLTLADCIARDGGNASLRGLRERFAPGAPDTLYFDANSIGPMPADAPARMQAVLQQGWAEARRRGWNELDWLEQPAKLGAAIAPVIGAQAEDVRVADSTSINQYKLLRFALALQAPRRVIVVQRDVFPSNRYAAEGIAQAGGAELRFLDDIAALPAALAPGDVAVVALSHVDYRDSTRLDMASANAQVRAAGALSLWDLSHSAGAVAIALRGTDSDLAVGCGYKYLCGGPGAPAFLYVHPRHAEGAWPAVCGWMGHADTFAFEPDYRPAPGPDRFLVGTPPVLAQAAFAAAAAVWREVDPQALDAQHRSLGDTLIQLLDEQCAGFGIELASPREHARRGGHVALRFAHAAPLAQALVHHGVVVSARKPEALRFAPHPLTATHEQLWTAVARLRDLLQREAWRDPRYQQASV</sequence>